<reference key="1">
    <citation type="journal article" date="1995" name="Phytochemistry">
        <title>Limonoate dehydrogenase from Arthrobacter globiformis: the native enzyme and its N-terminal sequence.</title>
        <authorList>
            <person name="Suhayda C.G."/>
            <person name="Omura M."/>
            <person name="Hasegawa S."/>
        </authorList>
    </citation>
    <scope>PROTEIN SEQUENCE</scope>
</reference>
<name>Q9R4J0_ARTGO</name>
<protein>
    <submittedName>
        <fullName>LIMONOATE dehydrogenase</fullName>
    </submittedName>
</protein>
<organism>
    <name type="scientific">Arthrobacter globiformis</name>
    <dbReference type="NCBI Taxonomy" id="1665"/>
    <lineage>
        <taxon>Bacteria</taxon>
        <taxon>Bacillati</taxon>
        <taxon>Actinomycetota</taxon>
        <taxon>Actinomycetes</taxon>
        <taxon>Micrococcales</taxon>
        <taxon>Micrococcaceae</taxon>
        <taxon>Arthrobacter</taxon>
    </lineage>
</organism>
<accession>Q9R4J0</accession>
<sequence length="16" mass="1759">MPFNRLENEVAIVVGA</sequence>
<proteinExistence type="evidence at protein level"/>
<keyword id="KW-0903">Direct protein sequencing</keyword>
<dbReference type="AlphaFoldDB" id="Q9R4J0"/>